<protein>
    <submittedName>
        <fullName evidence="2">Uncharacterized protein</fullName>
    </submittedName>
</protein>
<feature type="region of interest" description="Disordered" evidence="1">
    <location>
        <begin position="1"/>
        <end position="30"/>
    </location>
</feature>
<accession>A0A1B1N961</accession>
<dbReference type="EMBL" id="CP014989">
    <property type="protein sequence ID" value="ANS77969.1"/>
    <property type="molecule type" value="Genomic_DNA"/>
</dbReference>
<dbReference type="AlphaFoldDB" id="A0A1B1N961"/>
<sequence>MTRSLSDAPPAGELVAVPTTDVDELTRRGQGPEVVHRLGEVTLIRDDRGTVRALPGEAAAWRALTDPAVTPFQELLAYLDLAAFATRRAGVLLRP</sequence>
<keyword evidence="3" id="KW-1185">Reference proteome</keyword>
<evidence type="ECO:0000313" key="2">
    <source>
        <dbReference type="EMBL" id="ANS77969.1"/>
    </source>
</evidence>
<dbReference type="Proteomes" id="UP000092482">
    <property type="component" value="Chromosome"/>
</dbReference>
<dbReference type="KEGG" id="serj:SGUI_0573"/>
<dbReference type="OrthoDB" id="9905289at2"/>
<name>A0A1B1N961_9MICO</name>
<evidence type="ECO:0000313" key="3">
    <source>
        <dbReference type="Proteomes" id="UP000092482"/>
    </source>
</evidence>
<organism evidence="2 3">
    <name type="scientific">Serinicoccus hydrothermalis</name>
    <dbReference type="NCBI Taxonomy" id="1758689"/>
    <lineage>
        <taxon>Bacteria</taxon>
        <taxon>Bacillati</taxon>
        <taxon>Actinomycetota</taxon>
        <taxon>Actinomycetes</taxon>
        <taxon>Micrococcales</taxon>
        <taxon>Ornithinimicrobiaceae</taxon>
        <taxon>Serinicoccus</taxon>
    </lineage>
</organism>
<proteinExistence type="predicted"/>
<gene>
    <name evidence="2" type="ORF">SGUI_0573</name>
</gene>
<dbReference type="RefSeq" id="WP_066636024.1">
    <property type="nucleotide sequence ID" value="NZ_CP014989.1"/>
</dbReference>
<reference evidence="2 3" key="1">
    <citation type="submission" date="2016-03" db="EMBL/GenBank/DDBJ databases">
        <title>Shallow-sea hydrothermal system.</title>
        <authorList>
            <person name="Tang K."/>
        </authorList>
    </citation>
    <scope>NUCLEOTIDE SEQUENCE [LARGE SCALE GENOMIC DNA]</scope>
    <source>
        <strain evidence="2 3">JLT9</strain>
    </source>
</reference>
<dbReference type="STRING" id="1758689.SGUI_0573"/>
<evidence type="ECO:0000256" key="1">
    <source>
        <dbReference type="SAM" id="MobiDB-lite"/>
    </source>
</evidence>